<feature type="compositionally biased region" description="Low complexity" evidence="3">
    <location>
        <begin position="401"/>
        <end position="411"/>
    </location>
</feature>
<protein>
    <recommendedName>
        <fullName evidence="2">Tethering factor for nuclear proteasome STS1</fullName>
    </recommendedName>
</protein>
<evidence type="ECO:0000313" key="4">
    <source>
        <dbReference type="EMBL" id="OBA27666.1"/>
    </source>
</evidence>
<feature type="compositionally biased region" description="Polar residues" evidence="3">
    <location>
        <begin position="386"/>
        <end position="400"/>
    </location>
</feature>
<dbReference type="GO" id="GO:0015031">
    <property type="term" value="P:protein transport"/>
    <property type="evidence" value="ECO:0007669"/>
    <property type="project" value="UniProtKB-UniRule"/>
</dbReference>
<reference evidence="5" key="1">
    <citation type="journal article" date="2016" name="Proc. Natl. Acad. Sci. U.S.A.">
        <title>Comparative genomics of biotechnologically important yeasts.</title>
        <authorList>
            <person name="Riley R."/>
            <person name="Haridas S."/>
            <person name="Wolfe K.H."/>
            <person name="Lopes M.R."/>
            <person name="Hittinger C.T."/>
            <person name="Goeker M."/>
            <person name="Salamov A.A."/>
            <person name="Wisecaver J.H."/>
            <person name="Long T.M."/>
            <person name="Calvey C.H."/>
            <person name="Aerts A.L."/>
            <person name="Barry K.W."/>
            <person name="Choi C."/>
            <person name="Clum A."/>
            <person name="Coughlan A.Y."/>
            <person name="Deshpande S."/>
            <person name="Douglass A.P."/>
            <person name="Hanson S.J."/>
            <person name="Klenk H.-P."/>
            <person name="LaButti K.M."/>
            <person name="Lapidus A."/>
            <person name="Lindquist E.A."/>
            <person name="Lipzen A.M."/>
            <person name="Meier-Kolthoff J.P."/>
            <person name="Ohm R.A."/>
            <person name="Otillar R.P."/>
            <person name="Pangilinan J.L."/>
            <person name="Peng Y."/>
            <person name="Rokas A."/>
            <person name="Rosa C.A."/>
            <person name="Scheuner C."/>
            <person name="Sibirny A.A."/>
            <person name="Slot J.C."/>
            <person name="Stielow J.B."/>
            <person name="Sun H."/>
            <person name="Kurtzman C.P."/>
            <person name="Blackwell M."/>
            <person name="Grigoriev I.V."/>
            <person name="Jeffries T.W."/>
        </authorList>
    </citation>
    <scope>NUCLEOTIDE SEQUENCE [LARGE SCALE GENOMIC DNA]</scope>
    <source>
        <strain evidence="5">NRRL Y-1626</strain>
    </source>
</reference>
<dbReference type="Gene3D" id="1.20.58.1590">
    <property type="entry name" value="Tethering factor for nuclear proteasome Cut8/Sts1"/>
    <property type="match status" value="1"/>
</dbReference>
<name>A0A1B7TG00_9ASCO</name>
<comment type="function">
    <text evidence="2">Involved in ubiquitin-mediated protein degradation. Regulatory factor in the ubiquitin/proteasome pathway that controls the turnover of proteasome substrates. Targets proteasomes to the nucleus and facilitates the degradation of nuclear proteins.</text>
</comment>
<accession>A0A1B7TG00</accession>
<dbReference type="InterPro" id="IPR013868">
    <property type="entry name" value="Cut8/Sts1_fam"/>
</dbReference>
<organism evidence="4 5">
    <name type="scientific">Hanseniaspora valbyensis NRRL Y-1626</name>
    <dbReference type="NCBI Taxonomy" id="766949"/>
    <lineage>
        <taxon>Eukaryota</taxon>
        <taxon>Fungi</taxon>
        <taxon>Dikarya</taxon>
        <taxon>Ascomycota</taxon>
        <taxon>Saccharomycotina</taxon>
        <taxon>Saccharomycetes</taxon>
        <taxon>Saccharomycodales</taxon>
        <taxon>Saccharomycodaceae</taxon>
        <taxon>Hanseniaspora</taxon>
    </lineage>
</organism>
<dbReference type="Proteomes" id="UP000092321">
    <property type="component" value="Unassembled WGS sequence"/>
</dbReference>
<comment type="similarity">
    <text evidence="2">Belongs to the cut8/STS1 family.</text>
</comment>
<dbReference type="InterPro" id="IPR038422">
    <property type="entry name" value="Cut8/Sts1_sf"/>
</dbReference>
<dbReference type="AlphaFoldDB" id="A0A1B7TG00"/>
<dbReference type="GO" id="GO:0005634">
    <property type="term" value="C:nucleus"/>
    <property type="evidence" value="ECO:0007669"/>
    <property type="project" value="UniProtKB-SubCell"/>
</dbReference>
<feature type="region of interest" description="Disordered" evidence="3">
    <location>
        <begin position="1"/>
        <end position="28"/>
    </location>
</feature>
<keyword evidence="5" id="KW-1185">Reference proteome</keyword>
<evidence type="ECO:0000256" key="3">
    <source>
        <dbReference type="SAM" id="MobiDB-lite"/>
    </source>
</evidence>
<dbReference type="GO" id="GO:0005737">
    <property type="term" value="C:cytoplasm"/>
    <property type="evidence" value="ECO:0007669"/>
    <property type="project" value="UniProtKB-SubCell"/>
</dbReference>
<comment type="subcellular location">
    <subcellularLocation>
        <location evidence="2">Cytoplasm</location>
    </subcellularLocation>
    <subcellularLocation>
        <location evidence="2">Nucleus</location>
    </subcellularLocation>
</comment>
<keyword evidence="2" id="KW-0539">Nucleus</keyword>
<gene>
    <name evidence="4" type="ORF">HANVADRAFT_52112</name>
</gene>
<evidence type="ECO:0000256" key="2">
    <source>
        <dbReference type="RuleBase" id="RU368013"/>
    </source>
</evidence>
<dbReference type="GO" id="GO:0071630">
    <property type="term" value="P:nuclear protein quality control by the ubiquitin-proteasome system"/>
    <property type="evidence" value="ECO:0007669"/>
    <property type="project" value="UniProtKB-UniRule"/>
</dbReference>
<dbReference type="OrthoDB" id="3972881at2759"/>
<comment type="caution">
    <text evidence="4">The sequence shown here is derived from an EMBL/GenBank/DDBJ whole genome shotgun (WGS) entry which is preliminary data.</text>
</comment>
<dbReference type="GO" id="GO:0031144">
    <property type="term" value="P:proteasome localization"/>
    <property type="evidence" value="ECO:0007669"/>
    <property type="project" value="UniProtKB-UniRule"/>
</dbReference>
<keyword evidence="2" id="KW-0963">Cytoplasm</keyword>
<comment type="subunit">
    <text evidence="2">Binds the proteasome.</text>
</comment>
<keyword evidence="2" id="KW-0813">Transport</keyword>
<evidence type="ECO:0000313" key="5">
    <source>
        <dbReference type="Proteomes" id="UP000092321"/>
    </source>
</evidence>
<proteinExistence type="inferred from homology"/>
<keyword evidence="1 2" id="KW-0653">Protein transport</keyword>
<evidence type="ECO:0000256" key="1">
    <source>
        <dbReference type="ARBA" id="ARBA00022927"/>
    </source>
</evidence>
<feature type="compositionally biased region" description="Polar residues" evidence="3">
    <location>
        <begin position="1"/>
        <end position="12"/>
    </location>
</feature>
<sequence>MSSYNESIAASFTSSTTSSNNNRKRQLDDFDNNTAENILNSNISPSTASYVHKRHLINHTNNLSSKRFRSKQQIYNNPSFINQEPVKLNINRILDILSKEQLTHLLMKSIQMEPRLEKFLIEESELKFFQNNGTKFKLLREKLISHFDKLVSLLPFERDHMVHYGPDSENIRDCSDIFINDYSFEKVKPTYLNYLNLIYDYNEYALKYSSLNMEIWNLLEISLKILISLPKFENKVNNYYKNYLIEKLDNLIVSVLIQQTLENDSEKSKTIEMIINMNKVKLDKSIESLGVDKFANVKKFIDKLCGAGSTNMKQIIETENVETNKSSNGLNYINSFLQQQHDQTNFFQQQLHSQSISNQSQNFNQNQNMGFHNSILITGVSNKEQQNTTRNACHTSGSDCNKSNSTNNNNSEYGISNPDVYFT</sequence>
<dbReference type="EMBL" id="LXPE01000007">
    <property type="protein sequence ID" value="OBA27666.1"/>
    <property type="molecule type" value="Genomic_DNA"/>
</dbReference>
<feature type="region of interest" description="Disordered" evidence="3">
    <location>
        <begin position="386"/>
        <end position="423"/>
    </location>
</feature>
<dbReference type="Pfam" id="PF08559">
    <property type="entry name" value="Cut8"/>
    <property type="match status" value="1"/>
</dbReference>